<dbReference type="Gene3D" id="1.10.472.10">
    <property type="entry name" value="Cyclin-like"/>
    <property type="match status" value="1"/>
</dbReference>
<evidence type="ECO:0000313" key="3">
    <source>
        <dbReference type="Proteomes" id="UP000734854"/>
    </source>
</evidence>
<accession>A0A8J5G2F2</accession>
<evidence type="ECO:0000259" key="1">
    <source>
        <dbReference type="Pfam" id="PF00134"/>
    </source>
</evidence>
<dbReference type="EMBL" id="JACMSC010000012">
    <property type="protein sequence ID" value="KAG6497227.1"/>
    <property type="molecule type" value="Genomic_DNA"/>
</dbReference>
<evidence type="ECO:0000313" key="2">
    <source>
        <dbReference type="EMBL" id="KAG6497227.1"/>
    </source>
</evidence>
<dbReference type="Pfam" id="PF00134">
    <property type="entry name" value="Cyclin_N"/>
    <property type="match status" value="1"/>
</dbReference>
<dbReference type="InterPro" id="IPR006671">
    <property type="entry name" value="Cyclin_N"/>
</dbReference>
<keyword evidence="3" id="KW-1185">Reference proteome</keyword>
<protein>
    <recommendedName>
        <fullName evidence="1">Cyclin N-terminal domain-containing protein</fullName>
    </recommendedName>
</protein>
<feature type="domain" description="Cyclin N-terminal" evidence="1">
    <location>
        <begin position="49"/>
        <end position="177"/>
    </location>
</feature>
<comment type="caution">
    <text evidence="2">The sequence shown here is derived from an EMBL/GenBank/DDBJ whole genome shotgun (WGS) entry which is preliminary data.</text>
</comment>
<dbReference type="Proteomes" id="UP000734854">
    <property type="component" value="Unassembled WGS sequence"/>
</dbReference>
<dbReference type="InterPro" id="IPR036915">
    <property type="entry name" value="Cyclin-like_sf"/>
</dbReference>
<reference evidence="2 3" key="1">
    <citation type="submission" date="2020-08" db="EMBL/GenBank/DDBJ databases">
        <title>Plant Genome Project.</title>
        <authorList>
            <person name="Zhang R.-G."/>
        </authorList>
    </citation>
    <scope>NUCLEOTIDE SEQUENCE [LARGE SCALE GENOMIC DNA]</scope>
    <source>
        <tissue evidence="2">Rhizome</tissue>
    </source>
</reference>
<sequence>MLGGPTPCYGSKKKAEGAFGYFQTHRVALRNREMEIGRWCSPASASAYFSSYSISPSLRHRLVEFVLHATSQLQCRPIIKYTALTFFVDRFLPSLCRKAPSLEEKDGGSWLLRPVRESNLQLFSLASIWISNKIHDRSPLSVKSLKALGDKLIIDQHFTTKDFVEAELVFMEVSGYDIGASNIAFNFLEDLLIQFSTLSKLGEHVSLDACIDILDLLYETEETSMLFTSPCLLASAVLIAAYVICVPKQCWEFPLIPWVKFVTNYSEEEIAKTVAAILVHVLKPEKEK</sequence>
<gene>
    <name evidence="2" type="ORF">ZIOFF_045119</name>
</gene>
<name>A0A8J5G2F2_ZINOF</name>
<organism evidence="2 3">
    <name type="scientific">Zingiber officinale</name>
    <name type="common">Ginger</name>
    <name type="synonym">Amomum zingiber</name>
    <dbReference type="NCBI Taxonomy" id="94328"/>
    <lineage>
        <taxon>Eukaryota</taxon>
        <taxon>Viridiplantae</taxon>
        <taxon>Streptophyta</taxon>
        <taxon>Embryophyta</taxon>
        <taxon>Tracheophyta</taxon>
        <taxon>Spermatophyta</taxon>
        <taxon>Magnoliopsida</taxon>
        <taxon>Liliopsida</taxon>
        <taxon>Zingiberales</taxon>
        <taxon>Zingiberaceae</taxon>
        <taxon>Zingiber</taxon>
    </lineage>
</organism>
<dbReference type="SUPFAM" id="SSF47954">
    <property type="entry name" value="Cyclin-like"/>
    <property type="match status" value="1"/>
</dbReference>
<dbReference type="AlphaFoldDB" id="A0A8J5G2F2"/>
<proteinExistence type="predicted"/>